<reference evidence="1" key="1">
    <citation type="submission" date="2021-01" db="EMBL/GenBank/DDBJ databases">
        <authorList>
            <consortium name="Genoscope - CEA"/>
            <person name="William W."/>
        </authorList>
    </citation>
    <scope>NUCLEOTIDE SEQUENCE</scope>
</reference>
<dbReference type="EMBL" id="CAJJDN010000045">
    <property type="protein sequence ID" value="CAD8083310.1"/>
    <property type="molecule type" value="Genomic_DNA"/>
</dbReference>
<protein>
    <submittedName>
        <fullName evidence="1">Uncharacterized protein</fullName>
    </submittedName>
</protein>
<evidence type="ECO:0000313" key="2">
    <source>
        <dbReference type="Proteomes" id="UP000692954"/>
    </source>
</evidence>
<dbReference type="Proteomes" id="UP000692954">
    <property type="component" value="Unassembled WGS sequence"/>
</dbReference>
<organism evidence="1 2">
    <name type="scientific">Paramecium sonneborni</name>
    <dbReference type="NCBI Taxonomy" id="65129"/>
    <lineage>
        <taxon>Eukaryota</taxon>
        <taxon>Sar</taxon>
        <taxon>Alveolata</taxon>
        <taxon>Ciliophora</taxon>
        <taxon>Intramacronucleata</taxon>
        <taxon>Oligohymenophorea</taxon>
        <taxon>Peniculida</taxon>
        <taxon>Parameciidae</taxon>
        <taxon>Paramecium</taxon>
    </lineage>
</organism>
<sequence>MINNSCSQDQSYQTVEIKQGIKRSVKEISNYTEIKASKEQFKAIKIKQKSYIRLKQQNRVYAFPCYNDNIITHKKGEDQLLKPRNQDDDNESDDEIIYQSLKFSLNTLVEALQNENKRKYSFQQFIQNDFLNILNE</sequence>
<proteinExistence type="predicted"/>
<name>A0A8S1MSZ9_9CILI</name>
<keyword evidence="2" id="KW-1185">Reference proteome</keyword>
<accession>A0A8S1MSZ9</accession>
<gene>
    <name evidence="1" type="ORF">PSON_ATCC_30995.1.T0450015</name>
</gene>
<dbReference type="OrthoDB" id="287233at2759"/>
<evidence type="ECO:0000313" key="1">
    <source>
        <dbReference type="EMBL" id="CAD8083310.1"/>
    </source>
</evidence>
<dbReference type="AlphaFoldDB" id="A0A8S1MSZ9"/>
<comment type="caution">
    <text evidence="1">The sequence shown here is derived from an EMBL/GenBank/DDBJ whole genome shotgun (WGS) entry which is preliminary data.</text>
</comment>